<evidence type="ECO:0000313" key="4">
    <source>
        <dbReference type="Proteomes" id="UP000321234"/>
    </source>
</evidence>
<dbReference type="RefSeq" id="WP_147924469.1">
    <property type="nucleotide sequence ID" value="NZ_VKAC01000001.1"/>
</dbReference>
<reference evidence="3 4" key="1">
    <citation type="submission" date="2019-07" db="EMBL/GenBank/DDBJ databases">
        <title>Quadrisphaera sp. strain DD2A genome sequencing and assembly.</title>
        <authorList>
            <person name="Kim I."/>
        </authorList>
    </citation>
    <scope>NUCLEOTIDE SEQUENCE [LARGE SCALE GENOMIC DNA]</scope>
    <source>
        <strain evidence="3 4">DD2A</strain>
    </source>
</reference>
<dbReference type="OrthoDB" id="9801810at2"/>
<dbReference type="Proteomes" id="UP000321234">
    <property type="component" value="Unassembled WGS sequence"/>
</dbReference>
<evidence type="ECO:0000259" key="2">
    <source>
        <dbReference type="Pfam" id="PF00483"/>
    </source>
</evidence>
<dbReference type="InterPro" id="IPR005835">
    <property type="entry name" value="NTP_transferase_dom"/>
</dbReference>
<sequence>MVLAAGAGTRLRPLTDQLPKALVPVGCVPLLDSALDRLAAALGDDHPTPARVAVNAHALAELVARAASGRAHVSREDLLPAAGEDDDERAGVRPAAPPATGPSKPPPALGTAGALGALLPWLDGRSALVTNADAWMPRGPALLADLVRGWDGQRCRLLCEPAAPGARADFRAPDGTGVRYVGSCVLPAHLLERLRPEPSGLYEVLWRDLAARPADDGGLDLAVVPAGSALDCGTPADYLRANLLATGGGSAVSPGAVVRGALERAVVWPGAVVEADEHLVDAVRAGTAARPVTVRGGGPSVGPVS</sequence>
<feature type="compositionally biased region" description="Pro residues" evidence="1">
    <location>
        <begin position="95"/>
        <end position="108"/>
    </location>
</feature>
<evidence type="ECO:0000256" key="1">
    <source>
        <dbReference type="SAM" id="MobiDB-lite"/>
    </source>
</evidence>
<dbReference type="Pfam" id="PF00483">
    <property type="entry name" value="NTP_transferase"/>
    <property type="match status" value="1"/>
</dbReference>
<name>A0A5C8ZL76_9ACTN</name>
<dbReference type="SUPFAM" id="SSF53448">
    <property type="entry name" value="Nucleotide-diphospho-sugar transferases"/>
    <property type="match status" value="1"/>
</dbReference>
<dbReference type="InterPro" id="IPR029044">
    <property type="entry name" value="Nucleotide-diphossugar_trans"/>
</dbReference>
<organism evidence="3 4">
    <name type="scientific">Quadrisphaera setariae</name>
    <dbReference type="NCBI Taxonomy" id="2593304"/>
    <lineage>
        <taxon>Bacteria</taxon>
        <taxon>Bacillati</taxon>
        <taxon>Actinomycetota</taxon>
        <taxon>Actinomycetes</taxon>
        <taxon>Kineosporiales</taxon>
        <taxon>Kineosporiaceae</taxon>
        <taxon>Quadrisphaera</taxon>
    </lineage>
</organism>
<comment type="caution">
    <text evidence="3">The sequence shown here is derived from an EMBL/GenBank/DDBJ whole genome shotgun (WGS) entry which is preliminary data.</text>
</comment>
<dbReference type="Gene3D" id="3.90.550.10">
    <property type="entry name" value="Spore Coat Polysaccharide Biosynthesis Protein SpsA, Chain A"/>
    <property type="match status" value="1"/>
</dbReference>
<gene>
    <name evidence="3" type="ORF">FMM08_00995</name>
</gene>
<keyword evidence="4" id="KW-1185">Reference proteome</keyword>
<feature type="region of interest" description="Disordered" evidence="1">
    <location>
        <begin position="79"/>
        <end position="110"/>
    </location>
</feature>
<feature type="domain" description="Nucleotidyl transferase" evidence="2">
    <location>
        <begin position="1"/>
        <end position="42"/>
    </location>
</feature>
<accession>A0A5C8ZL76</accession>
<dbReference type="AlphaFoldDB" id="A0A5C8ZL76"/>
<protein>
    <recommendedName>
        <fullName evidence="2">Nucleotidyl transferase domain-containing protein</fullName>
    </recommendedName>
</protein>
<proteinExistence type="predicted"/>
<dbReference type="EMBL" id="VKAC01000001">
    <property type="protein sequence ID" value="TXR57858.1"/>
    <property type="molecule type" value="Genomic_DNA"/>
</dbReference>
<evidence type="ECO:0000313" key="3">
    <source>
        <dbReference type="EMBL" id="TXR57858.1"/>
    </source>
</evidence>